<accession>A0A371CHM1</accession>
<gene>
    <name evidence="1" type="ORF">OH76DRAFT_1413366</name>
</gene>
<sequence length="56" mass="6364">MRITHPHTACERACVDRRARHRLPGAIQYDTLSSSLTPIATFNGNRKPDGWGEVRF</sequence>
<evidence type="ECO:0000313" key="1">
    <source>
        <dbReference type="EMBL" id="RDX39770.1"/>
    </source>
</evidence>
<dbReference type="AlphaFoldDB" id="A0A371CHM1"/>
<name>A0A371CHM1_9APHY</name>
<keyword evidence="2" id="KW-1185">Reference proteome</keyword>
<dbReference type="EMBL" id="KZ857651">
    <property type="protein sequence ID" value="RDX39770.1"/>
    <property type="molecule type" value="Genomic_DNA"/>
</dbReference>
<dbReference type="Proteomes" id="UP000256964">
    <property type="component" value="Unassembled WGS sequence"/>
</dbReference>
<proteinExistence type="predicted"/>
<protein>
    <submittedName>
        <fullName evidence="1">Uncharacterized protein</fullName>
    </submittedName>
</protein>
<reference evidence="1 2" key="1">
    <citation type="journal article" date="2018" name="Biotechnol. Biofuels">
        <title>Integrative visual omics of the white-rot fungus Polyporus brumalis exposes the biotechnological potential of its oxidative enzymes for delignifying raw plant biomass.</title>
        <authorList>
            <person name="Miyauchi S."/>
            <person name="Rancon A."/>
            <person name="Drula E."/>
            <person name="Hage H."/>
            <person name="Chaduli D."/>
            <person name="Favel A."/>
            <person name="Grisel S."/>
            <person name="Henrissat B."/>
            <person name="Herpoel-Gimbert I."/>
            <person name="Ruiz-Duenas F.J."/>
            <person name="Chevret D."/>
            <person name="Hainaut M."/>
            <person name="Lin J."/>
            <person name="Wang M."/>
            <person name="Pangilinan J."/>
            <person name="Lipzen A."/>
            <person name="Lesage-Meessen L."/>
            <person name="Navarro D."/>
            <person name="Riley R."/>
            <person name="Grigoriev I.V."/>
            <person name="Zhou S."/>
            <person name="Raouche S."/>
            <person name="Rosso M.N."/>
        </authorList>
    </citation>
    <scope>NUCLEOTIDE SEQUENCE [LARGE SCALE GENOMIC DNA]</scope>
    <source>
        <strain evidence="1 2">BRFM 1820</strain>
    </source>
</reference>
<organism evidence="1 2">
    <name type="scientific">Lentinus brumalis</name>
    <dbReference type="NCBI Taxonomy" id="2498619"/>
    <lineage>
        <taxon>Eukaryota</taxon>
        <taxon>Fungi</taxon>
        <taxon>Dikarya</taxon>
        <taxon>Basidiomycota</taxon>
        <taxon>Agaricomycotina</taxon>
        <taxon>Agaricomycetes</taxon>
        <taxon>Polyporales</taxon>
        <taxon>Polyporaceae</taxon>
        <taxon>Lentinus</taxon>
    </lineage>
</organism>
<evidence type="ECO:0000313" key="2">
    <source>
        <dbReference type="Proteomes" id="UP000256964"/>
    </source>
</evidence>